<dbReference type="FunFam" id="1.10.490.10:FF:000003">
    <property type="entry name" value="Flavohemoprotein"/>
    <property type="match status" value="1"/>
</dbReference>
<keyword evidence="13" id="KW-0521">NADP</keyword>
<dbReference type="InterPro" id="IPR017927">
    <property type="entry name" value="FAD-bd_FR_type"/>
</dbReference>
<evidence type="ECO:0000256" key="20">
    <source>
        <dbReference type="ARBA" id="ARBA00033187"/>
    </source>
</evidence>
<dbReference type="GO" id="GO:0046210">
    <property type="term" value="P:nitric oxide catabolic process"/>
    <property type="evidence" value="ECO:0007669"/>
    <property type="project" value="TreeGrafter"/>
</dbReference>
<evidence type="ECO:0000256" key="8">
    <source>
        <dbReference type="ARBA" id="ARBA00022617"/>
    </source>
</evidence>
<dbReference type="NCBIfam" id="NF009805">
    <property type="entry name" value="PRK13289.1"/>
    <property type="match status" value="1"/>
</dbReference>
<dbReference type="CDD" id="cd06184">
    <property type="entry name" value="flavohem_like_fad_nad_binding"/>
    <property type="match status" value="1"/>
</dbReference>
<dbReference type="SUPFAM" id="SSF63380">
    <property type="entry name" value="Riboflavin synthase domain-like"/>
    <property type="match status" value="1"/>
</dbReference>
<accession>N6W8E4</accession>
<evidence type="ECO:0000256" key="10">
    <source>
        <dbReference type="ARBA" id="ARBA00022630"/>
    </source>
</evidence>
<dbReference type="PANTHER" id="PTHR43396">
    <property type="entry name" value="FLAVOHEMOPROTEIN"/>
    <property type="match status" value="1"/>
</dbReference>
<evidence type="ECO:0000256" key="5">
    <source>
        <dbReference type="ARBA" id="ARBA00012229"/>
    </source>
</evidence>
<keyword evidence="12" id="KW-0274">FAD</keyword>
<evidence type="ECO:0000256" key="23">
    <source>
        <dbReference type="RuleBase" id="RU000356"/>
    </source>
</evidence>
<dbReference type="RefSeq" id="WP_004583054.1">
    <property type="nucleotide sequence ID" value="NZ_AP028878.1"/>
</dbReference>
<keyword evidence="23" id="KW-0813">Transport</keyword>
<dbReference type="PATRIC" id="fig|626887.3.peg.479"/>
<keyword evidence="8 23" id="KW-0349">Heme</keyword>
<evidence type="ECO:0000256" key="1">
    <source>
        <dbReference type="ARBA" id="ARBA00001970"/>
    </source>
</evidence>
<dbReference type="InterPro" id="IPR017938">
    <property type="entry name" value="Riboflavin_synthase-like_b-brl"/>
</dbReference>
<evidence type="ECO:0000259" key="24">
    <source>
        <dbReference type="PROSITE" id="PS01033"/>
    </source>
</evidence>
<dbReference type="HOGENOM" id="CLU_003827_12_0_6"/>
<comment type="function">
    <text evidence="17">Is involved in NO detoxification in an aerobic process, termed nitric oxide dioxygenase (NOD) reaction that utilizes O(2) and NAD(P)H to convert NO to nitrate, which protects the bacterium from various noxious nitrogen compounds. Therefore, plays a central role in the inducible response to nitrosative stress.</text>
</comment>
<dbReference type="PROSITE" id="PS51384">
    <property type="entry name" value="FAD_FR"/>
    <property type="match status" value="1"/>
</dbReference>
<dbReference type="GO" id="GO:0009636">
    <property type="term" value="P:response to toxic substance"/>
    <property type="evidence" value="ECO:0007669"/>
    <property type="project" value="UniProtKB-KW"/>
</dbReference>
<dbReference type="GO" id="GO:0020037">
    <property type="term" value="F:heme binding"/>
    <property type="evidence" value="ECO:0007669"/>
    <property type="project" value="InterPro"/>
</dbReference>
<comment type="cofactor">
    <cofactor evidence="1">
        <name>heme b</name>
        <dbReference type="ChEBI" id="CHEBI:60344"/>
    </cofactor>
</comment>
<dbReference type="GO" id="GO:0071949">
    <property type="term" value="F:FAD binding"/>
    <property type="evidence" value="ECO:0007669"/>
    <property type="project" value="TreeGrafter"/>
</dbReference>
<evidence type="ECO:0000256" key="18">
    <source>
        <dbReference type="ARBA" id="ARBA00030024"/>
    </source>
</evidence>
<evidence type="ECO:0000256" key="12">
    <source>
        <dbReference type="ARBA" id="ARBA00022827"/>
    </source>
</evidence>
<evidence type="ECO:0000259" key="25">
    <source>
        <dbReference type="PROSITE" id="PS51384"/>
    </source>
</evidence>
<keyword evidence="10" id="KW-0285">Flavoprotein</keyword>
<comment type="catalytic activity">
    <reaction evidence="22">
        <text>2 nitric oxide + NADPH + 2 O2 = 2 nitrate + NADP(+) + H(+)</text>
        <dbReference type="Rhea" id="RHEA:19465"/>
        <dbReference type="ChEBI" id="CHEBI:15378"/>
        <dbReference type="ChEBI" id="CHEBI:15379"/>
        <dbReference type="ChEBI" id="CHEBI:16480"/>
        <dbReference type="ChEBI" id="CHEBI:17632"/>
        <dbReference type="ChEBI" id="CHEBI:57783"/>
        <dbReference type="ChEBI" id="CHEBI:58349"/>
        <dbReference type="EC" id="1.14.12.17"/>
    </reaction>
</comment>
<evidence type="ECO:0000256" key="15">
    <source>
        <dbReference type="ARBA" id="ARBA00023004"/>
    </source>
</evidence>
<dbReference type="eggNOG" id="COG1017">
    <property type="taxonomic scope" value="Bacteria"/>
</dbReference>
<evidence type="ECO:0000256" key="17">
    <source>
        <dbReference type="ARBA" id="ARBA00025094"/>
    </source>
</evidence>
<evidence type="ECO:0000313" key="27">
    <source>
        <dbReference type="Proteomes" id="UP000013165"/>
    </source>
</evidence>
<dbReference type="InterPro" id="IPR039261">
    <property type="entry name" value="FNR_nucleotide-bd"/>
</dbReference>
<dbReference type="OrthoDB" id="9801223at2"/>
<dbReference type="GO" id="GO:0046872">
    <property type="term" value="F:metal ion binding"/>
    <property type="evidence" value="ECO:0007669"/>
    <property type="project" value="UniProtKB-KW"/>
</dbReference>
<evidence type="ECO:0000256" key="9">
    <source>
        <dbReference type="ARBA" id="ARBA00022621"/>
    </source>
</evidence>
<comment type="similarity">
    <text evidence="3">In the C-terminal section; belongs to the flavoprotein pyridine nucleotide cytochrome reductase family.</text>
</comment>
<dbReference type="InterPro" id="IPR012292">
    <property type="entry name" value="Globin/Proto"/>
</dbReference>
<evidence type="ECO:0000256" key="19">
    <source>
        <dbReference type="ARBA" id="ARBA00030929"/>
    </source>
</evidence>
<dbReference type="InterPro" id="IPR001433">
    <property type="entry name" value="OxRdtase_FAD/NAD-bd"/>
</dbReference>
<dbReference type="InterPro" id="IPR008333">
    <property type="entry name" value="Cbr1-like_FAD-bd_dom"/>
</dbReference>
<evidence type="ECO:0000256" key="14">
    <source>
        <dbReference type="ARBA" id="ARBA00023002"/>
    </source>
</evidence>
<dbReference type="GO" id="GO:0005344">
    <property type="term" value="F:oxygen carrier activity"/>
    <property type="evidence" value="ECO:0007669"/>
    <property type="project" value="UniProtKB-KW"/>
</dbReference>
<dbReference type="SUPFAM" id="SSF46458">
    <property type="entry name" value="Globin-like"/>
    <property type="match status" value="1"/>
</dbReference>
<dbReference type="Proteomes" id="UP000013165">
    <property type="component" value="Unassembled WGS sequence"/>
</dbReference>
<comment type="catalytic activity">
    <reaction evidence="21">
        <text>2 nitric oxide + NADH + 2 O2 = 2 nitrate + NAD(+) + H(+)</text>
        <dbReference type="Rhea" id="RHEA:19469"/>
        <dbReference type="ChEBI" id="CHEBI:15378"/>
        <dbReference type="ChEBI" id="CHEBI:15379"/>
        <dbReference type="ChEBI" id="CHEBI:16480"/>
        <dbReference type="ChEBI" id="CHEBI:17632"/>
        <dbReference type="ChEBI" id="CHEBI:57540"/>
        <dbReference type="ChEBI" id="CHEBI:57945"/>
        <dbReference type="EC" id="1.14.12.17"/>
    </reaction>
</comment>
<keyword evidence="15" id="KW-0408">Iron</keyword>
<feature type="domain" description="FAD-binding FR-type" evidence="25">
    <location>
        <begin position="151"/>
        <end position="262"/>
    </location>
</feature>
<evidence type="ECO:0000256" key="7">
    <source>
        <dbReference type="ARBA" id="ARBA00022575"/>
    </source>
</evidence>
<evidence type="ECO:0000256" key="3">
    <source>
        <dbReference type="ARBA" id="ARBA00006401"/>
    </source>
</evidence>
<dbReference type="AlphaFoldDB" id="N6W8E4"/>
<dbReference type="Pfam" id="PF00175">
    <property type="entry name" value="NAD_binding_1"/>
    <property type="match status" value="1"/>
</dbReference>
<dbReference type="SUPFAM" id="SSF52343">
    <property type="entry name" value="Ferredoxin reductase-like, C-terminal NADP-linked domain"/>
    <property type="match status" value="1"/>
</dbReference>
<dbReference type="InterPro" id="IPR000971">
    <property type="entry name" value="Globin"/>
</dbReference>
<keyword evidence="11" id="KW-0479">Metal-binding</keyword>
<dbReference type="GO" id="GO:0071500">
    <property type="term" value="P:cellular response to nitrosative stress"/>
    <property type="evidence" value="ECO:0007669"/>
    <property type="project" value="TreeGrafter"/>
</dbReference>
<name>N6W8E4_9GAMM</name>
<feature type="domain" description="Globin" evidence="24">
    <location>
        <begin position="1"/>
        <end position="138"/>
    </location>
</feature>
<dbReference type="CDD" id="cd14783">
    <property type="entry name" value="FHb-globin_3"/>
    <property type="match status" value="1"/>
</dbReference>
<evidence type="ECO:0000256" key="4">
    <source>
        <dbReference type="ARBA" id="ARBA00008414"/>
    </source>
</evidence>
<dbReference type="EMBL" id="APLQ01000010">
    <property type="protein sequence ID" value="ENO16544.1"/>
    <property type="molecule type" value="Genomic_DNA"/>
</dbReference>
<dbReference type="Pfam" id="PF00970">
    <property type="entry name" value="FAD_binding_6"/>
    <property type="match status" value="1"/>
</dbReference>
<proteinExistence type="inferred from homology"/>
<evidence type="ECO:0000256" key="21">
    <source>
        <dbReference type="ARBA" id="ARBA00048649"/>
    </source>
</evidence>
<dbReference type="PROSITE" id="PS01033">
    <property type="entry name" value="GLOBIN"/>
    <property type="match status" value="1"/>
</dbReference>
<reference evidence="26 27" key="1">
    <citation type="journal article" date="2013" name="Genome Announc.">
        <title>Genome Sequence of the Polycyclic Aromatic Hydrocarbon-Degrading Bacterium Strain Marinobacter nanhaiticus D15-8WT.</title>
        <authorList>
            <person name="Cui Z."/>
            <person name="Gao W."/>
            <person name="Li Q."/>
            <person name="Xu G."/>
            <person name="Zheng L."/>
        </authorList>
    </citation>
    <scope>NUCLEOTIDE SEQUENCE [LARGE SCALE GENOMIC DNA]</scope>
    <source>
        <strain evidence="26 27">D15-8W</strain>
    </source>
</reference>
<dbReference type="Pfam" id="PF00042">
    <property type="entry name" value="Globin"/>
    <property type="match status" value="1"/>
</dbReference>
<evidence type="ECO:0000256" key="22">
    <source>
        <dbReference type="ARBA" id="ARBA00049433"/>
    </source>
</evidence>
<dbReference type="PRINTS" id="PR00406">
    <property type="entry name" value="CYTB5RDTASE"/>
</dbReference>
<evidence type="ECO:0000256" key="2">
    <source>
        <dbReference type="ARBA" id="ARBA00001974"/>
    </source>
</evidence>
<dbReference type="GO" id="GO:0019825">
    <property type="term" value="F:oxygen binding"/>
    <property type="evidence" value="ECO:0007669"/>
    <property type="project" value="InterPro"/>
</dbReference>
<comment type="caution">
    <text evidence="26">The sequence shown here is derived from an EMBL/GenBank/DDBJ whole genome shotgun (WGS) entry which is preliminary data.</text>
</comment>
<dbReference type="PANTHER" id="PTHR43396:SF3">
    <property type="entry name" value="FLAVOHEMOPROTEIN"/>
    <property type="match status" value="1"/>
</dbReference>
<evidence type="ECO:0000256" key="13">
    <source>
        <dbReference type="ARBA" id="ARBA00022857"/>
    </source>
</evidence>
<organism evidence="26 27">
    <name type="scientific">Marinobacter nanhaiticus D15-8W</name>
    <dbReference type="NCBI Taxonomy" id="626887"/>
    <lineage>
        <taxon>Bacteria</taxon>
        <taxon>Pseudomonadati</taxon>
        <taxon>Pseudomonadota</taxon>
        <taxon>Gammaproteobacteria</taxon>
        <taxon>Pseudomonadales</taxon>
        <taxon>Marinobacteraceae</taxon>
        <taxon>Marinobacter</taxon>
    </lineage>
</organism>
<keyword evidence="27" id="KW-1185">Reference proteome</keyword>
<protein>
    <recommendedName>
        <fullName evidence="6">Flavohemoprotein</fullName>
        <ecNumber evidence="5">1.14.12.17</ecNumber>
    </recommendedName>
    <alternativeName>
        <fullName evidence="19">Flavohemoglobin</fullName>
    </alternativeName>
    <alternativeName>
        <fullName evidence="18">Hemoglobin-like protein</fullName>
    </alternativeName>
    <alternativeName>
        <fullName evidence="20">Nitric oxide dioxygenase</fullName>
    </alternativeName>
</protein>
<sequence>MLRQDTVAIVKQTIPVLQEHGETLTRHFYQRMFQQNPEVKPFFNPAHQKAGTQQRALAGAICAYAQHIDNPAALGDAVEQIAQKHVSLGIRPEHYPIVGENLLASIREVLGEAATDDIIDAWAEAYGVLADIFIQREGEVFQQQEDTYGWQGFKTFVVEKRERCSENIESFYLCPADGTELALHQAGQYITVRIPLPDGSTTMRNYSLSNMPGEPWFRISVKHERGSVEGTPDGVVSGYLHEKLKVGESVEVAPPSGEFTLTLPQEPEKPLVFIAGGVGITPLMSMLQVALDESPADRPIVFIQAAIDGAVQPFAEELETLNRRYDNLALHVRFSDPGADDLAVGRCQSSGIVDAALLEELVGDTPASYYFCGPTPMLRHVRQLLKARGVADRDQHFEFFGPAQAID</sequence>
<evidence type="ECO:0000256" key="6">
    <source>
        <dbReference type="ARBA" id="ARBA00014637"/>
    </source>
</evidence>
<keyword evidence="16" id="KW-0520">NAD</keyword>
<dbReference type="eggNOG" id="COG1018">
    <property type="taxonomic scope" value="Bacteria"/>
</dbReference>
<keyword evidence="7" id="KW-0216">Detoxification</keyword>
<dbReference type="STRING" id="626887.J057_02500"/>
<dbReference type="Gene3D" id="1.10.490.10">
    <property type="entry name" value="Globins"/>
    <property type="match status" value="1"/>
</dbReference>
<evidence type="ECO:0000256" key="16">
    <source>
        <dbReference type="ARBA" id="ARBA00023027"/>
    </source>
</evidence>
<comment type="similarity">
    <text evidence="4">Belongs to the globin family. Two-domain flavohemoproteins subfamily.</text>
</comment>
<evidence type="ECO:0000313" key="26">
    <source>
        <dbReference type="EMBL" id="ENO16544.1"/>
    </source>
</evidence>
<dbReference type="EC" id="1.14.12.17" evidence="5"/>
<comment type="cofactor">
    <cofactor evidence="2">
        <name>FAD</name>
        <dbReference type="ChEBI" id="CHEBI:57692"/>
    </cofactor>
</comment>
<dbReference type="GO" id="GO:0008941">
    <property type="term" value="F:nitric oxide dioxygenase NAD(P)H activity"/>
    <property type="evidence" value="ECO:0007669"/>
    <property type="project" value="UniProtKB-EC"/>
</dbReference>
<dbReference type="Gene3D" id="2.40.30.10">
    <property type="entry name" value="Translation factors"/>
    <property type="match status" value="1"/>
</dbReference>
<keyword evidence="9 23" id="KW-0561">Oxygen transport</keyword>
<gene>
    <name evidence="26" type="ORF">J057_02500</name>
</gene>
<dbReference type="InterPro" id="IPR009050">
    <property type="entry name" value="Globin-like_sf"/>
</dbReference>
<dbReference type="FunFam" id="2.40.30.10:FF:000034">
    <property type="entry name" value="Flavohemoprotein"/>
    <property type="match status" value="1"/>
</dbReference>
<keyword evidence="14 26" id="KW-0560">Oxidoreductase</keyword>
<dbReference type="Gene3D" id="3.40.50.80">
    <property type="entry name" value="Nucleotide-binding domain of ferredoxin-NADP reductase (FNR) module"/>
    <property type="match status" value="1"/>
</dbReference>
<evidence type="ECO:0000256" key="11">
    <source>
        <dbReference type="ARBA" id="ARBA00022723"/>
    </source>
</evidence>